<protein>
    <submittedName>
        <fullName evidence="1">Uncharacterized protein</fullName>
    </submittedName>
</protein>
<evidence type="ECO:0000313" key="2">
    <source>
        <dbReference type="Proteomes" id="UP001140066"/>
    </source>
</evidence>
<sequence>MSNNDWGRNYNWGLDEGDVDVHSEDAYDEREIHDEIVELVKEKIGETDHGSVSDLLAKLEPKKTHYFKVRGYLVVIHYVIDKHTKDTNPLTDKSFYSTYTYKVVGESDGIVYGSNVTAEDFKKVKIPANMIH</sequence>
<gene>
    <name evidence="1" type="ORF">GGI18_002737</name>
</gene>
<name>A0ACC1KF94_9FUNG</name>
<proteinExistence type="predicted"/>
<comment type="caution">
    <text evidence="1">The sequence shown here is derived from an EMBL/GenBank/DDBJ whole genome shotgun (WGS) entry which is preliminary data.</text>
</comment>
<dbReference type="Proteomes" id="UP001140066">
    <property type="component" value="Unassembled WGS sequence"/>
</dbReference>
<accession>A0ACC1KF94</accession>
<dbReference type="EMBL" id="JANBUK010000745">
    <property type="protein sequence ID" value="KAJ2788836.1"/>
    <property type="molecule type" value="Genomic_DNA"/>
</dbReference>
<reference evidence="1" key="1">
    <citation type="submission" date="2022-07" db="EMBL/GenBank/DDBJ databases">
        <title>Phylogenomic reconstructions and comparative analyses of Kickxellomycotina fungi.</title>
        <authorList>
            <person name="Reynolds N.K."/>
            <person name="Stajich J.E."/>
            <person name="Barry K."/>
            <person name="Grigoriev I.V."/>
            <person name="Crous P."/>
            <person name="Smith M.E."/>
        </authorList>
    </citation>
    <scope>NUCLEOTIDE SEQUENCE</scope>
    <source>
        <strain evidence="1">BCRC 34191</strain>
    </source>
</reference>
<organism evidence="1 2">
    <name type="scientific">Coemansia linderi</name>
    <dbReference type="NCBI Taxonomy" id="2663919"/>
    <lineage>
        <taxon>Eukaryota</taxon>
        <taxon>Fungi</taxon>
        <taxon>Fungi incertae sedis</taxon>
        <taxon>Zoopagomycota</taxon>
        <taxon>Kickxellomycotina</taxon>
        <taxon>Kickxellomycetes</taxon>
        <taxon>Kickxellales</taxon>
        <taxon>Kickxellaceae</taxon>
        <taxon>Coemansia</taxon>
    </lineage>
</organism>
<keyword evidence="2" id="KW-1185">Reference proteome</keyword>
<evidence type="ECO:0000313" key="1">
    <source>
        <dbReference type="EMBL" id="KAJ2788836.1"/>
    </source>
</evidence>